<dbReference type="KEGG" id="fop:FNB79_06620"/>
<dbReference type="InterPro" id="IPR010982">
    <property type="entry name" value="Lambda_DNA-bd_dom_sf"/>
</dbReference>
<evidence type="ECO:0000259" key="2">
    <source>
        <dbReference type="PROSITE" id="PS50943"/>
    </source>
</evidence>
<evidence type="ECO:0000313" key="4">
    <source>
        <dbReference type="Proteomes" id="UP000319209"/>
    </source>
</evidence>
<dbReference type="SMART" id="SM00530">
    <property type="entry name" value="HTH_XRE"/>
    <property type="match status" value="1"/>
</dbReference>
<dbReference type="SUPFAM" id="SSF47413">
    <property type="entry name" value="lambda repressor-like DNA-binding domains"/>
    <property type="match status" value="1"/>
</dbReference>
<reference evidence="3 4" key="1">
    <citation type="submission" date="2019-07" db="EMBL/GenBank/DDBJ databases">
        <title>Genome sequencing for Formosa sp. PS13.</title>
        <authorList>
            <person name="Park S.-J."/>
        </authorList>
    </citation>
    <scope>NUCLEOTIDE SEQUENCE [LARGE SCALE GENOMIC DNA]</scope>
    <source>
        <strain evidence="3 4">PS13</strain>
    </source>
</reference>
<dbReference type="Pfam" id="PF13560">
    <property type="entry name" value="HTH_31"/>
    <property type="match status" value="1"/>
</dbReference>
<dbReference type="CDD" id="cd00093">
    <property type="entry name" value="HTH_XRE"/>
    <property type="match status" value="1"/>
</dbReference>
<sequence>MRLKTSQFIFAREYRGLSQTDVSKKIKGLSQSNLSKFEKGFDVLSESVIESLIALLNFPKNFFYKEINIDIEIAHYRKKSGLSKQIKTALESNNKFLGHLVDKLNEAVDYPEFSLRPLDPEEYSPEDIAKHTRSLLGLNKKEPVVDIFNKIEKSGIVVIEFDDVTEKFDGVSFLSGNGTPVIIINKNFSNDRKRFTLAHELGHILMHITGGFPVPMHRTEKQKEDEANRFASEFLMPELGIKNSLVNLKLYDLATLKKYWRTSKQAIMRRAKDLNCITDNTYRYLMIELSRLGERKVEKTLVDIDCPVIFERAYRLHVDELKYSIEDFCQCFSLPEDAIKKYLNFEDRSKLRVLV</sequence>
<evidence type="ECO:0000256" key="1">
    <source>
        <dbReference type="ARBA" id="ARBA00007227"/>
    </source>
</evidence>
<dbReference type="Proteomes" id="UP000319209">
    <property type="component" value="Chromosome"/>
</dbReference>
<keyword evidence="4" id="KW-1185">Reference proteome</keyword>
<dbReference type="RefSeq" id="WP_143380562.1">
    <property type="nucleotide sequence ID" value="NZ_CP041637.1"/>
</dbReference>
<dbReference type="InterPro" id="IPR001387">
    <property type="entry name" value="Cro/C1-type_HTH"/>
</dbReference>
<name>A0A516GQK8_9FLAO</name>
<dbReference type="Pfam" id="PF06114">
    <property type="entry name" value="Peptidase_M78"/>
    <property type="match status" value="1"/>
</dbReference>
<feature type="domain" description="HTH cro/C1-type" evidence="2">
    <location>
        <begin position="11"/>
        <end position="63"/>
    </location>
</feature>
<organism evidence="3 4">
    <name type="scientific">Formosa sediminum</name>
    <dbReference type="NCBI Taxonomy" id="2594004"/>
    <lineage>
        <taxon>Bacteria</taxon>
        <taxon>Pseudomonadati</taxon>
        <taxon>Bacteroidota</taxon>
        <taxon>Flavobacteriia</taxon>
        <taxon>Flavobacteriales</taxon>
        <taxon>Flavobacteriaceae</taxon>
        <taxon>Formosa</taxon>
    </lineage>
</organism>
<dbReference type="InterPro" id="IPR052345">
    <property type="entry name" value="Rad_response_metalloprotease"/>
</dbReference>
<dbReference type="Gene3D" id="1.10.10.2910">
    <property type="match status" value="1"/>
</dbReference>
<dbReference type="PANTHER" id="PTHR43236:SF1">
    <property type="entry name" value="BLL7220 PROTEIN"/>
    <property type="match status" value="1"/>
</dbReference>
<dbReference type="PANTHER" id="PTHR43236">
    <property type="entry name" value="ANTITOXIN HIGA1"/>
    <property type="match status" value="1"/>
</dbReference>
<dbReference type="EMBL" id="CP041637">
    <property type="protein sequence ID" value="QDO93660.1"/>
    <property type="molecule type" value="Genomic_DNA"/>
</dbReference>
<protein>
    <submittedName>
        <fullName evidence="3">ImmA/IrrE family metallo-endopeptidase</fullName>
    </submittedName>
</protein>
<accession>A0A516GQK8</accession>
<dbReference type="GO" id="GO:0003677">
    <property type="term" value="F:DNA binding"/>
    <property type="evidence" value="ECO:0007669"/>
    <property type="project" value="InterPro"/>
</dbReference>
<comment type="similarity">
    <text evidence="1">Belongs to the short-chain fatty acyl-CoA assimilation regulator (ScfR) family.</text>
</comment>
<dbReference type="AlphaFoldDB" id="A0A516GQK8"/>
<gene>
    <name evidence="3" type="ORF">FNB79_06620</name>
</gene>
<dbReference type="InterPro" id="IPR010359">
    <property type="entry name" value="IrrE_HExxH"/>
</dbReference>
<proteinExistence type="inferred from homology"/>
<dbReference type="Gene3D" id="1.10.260.40">
    <property type="entry name" value="lambda repressor-like DNA-binding domains"/>
    <property type="match status" value="1"/>
</dbReference>
<evidence type="ECO:0000313" key="3">
    <source>
        <dbReference type="EMBL" id="QDO93660.1"/>
    </source>
</evidence>
<dbReference type="PROSITE" id="PS50943">
    <property type="entry name" value="HTH_CROC1"/>
    <property type="match status" value="1"/>
</dbReference>
<dbReference type="OrthoDB" id="9794834at2"/>